<sequence length="460" mass="47663">MSSTFSGISTALSSLRAQRQGLDVSGQNIANVNTEGYSRQRTEMTSVEGVSNVPTIWAKQDPVGTGVNVGDVSRVRDELLEARVRTEHAHNSYLSGQNATYDSIQNVFKEPSDTGLQERMSTMWSSFQDLANNPGDDATRTAVLQQASAVSTSLNGASTTLGTIFSSARSAAKSQVDDINTTAAEVASLNKGLMQAKIGGLPANELADRRDALVLKLADLAGATATVRDNGAVDVSLFGSTLVSGTAARTMQVNGANTLSDQAANPVSMSFTDNGQPAIVTSGELGSSLETLNSVVPKYAKSLDDVATKMISTVNGIHTAGFDKNGDPGGPFFTGTDAGSIQVAITDPSKVAASDNANGRLDGGNADALGDLATSGSGPDVSYRQLVADLGVTAKSATLKADTQSTITADLDSSHEATSGVSLDEEMSNLLTYQRAYEAAAKLMNTVDQTLNTLINSTGR</sequence>
<feature type="domain" description="Flagellar basal body rod protein N-terminal" evidence="7">
    <location>
        <begin position="9"/>
        <end position="37"/>
    </location>
</feature>
<comment type="similarity">
    <text evidence="3">Belongs to the flagella basal body rod proteins family.</text>
</comment>
<comment type="subcellular location">
    <subcellularLocation>
        <location evidence="1">Bacterial flagellum</location>
    </subcellularLocation>
    <subcellularLocation>
        <location evidence="2">Secreted</location>
    </subcellularLocation>
</comment>
<accession>A0A545AEH6</accession>
<evidence type="ECO:0000256" key="3">
    <source>
        <dbReference type="ARBA" id="ARBA00009677"/>
    </source>
</evidence>
<proteinExistence type="inferred from homology"/>
<gene>
    <name evidence="10" type="primary">flgK</name>
    <name evidence="10" type="ORF">FL583_38780</name>
</gene>
<feature type="domain" description="Flagellar hook-associated protein FlgK helical" evidence="9">
    <location>
        <begin position="102"/>
        <end position="333"/>
    </location>
</feature>
<evidence type="ECO:0000256" key="4">
    <source>
        <dbReference type="ARBA" id="ARBA00016244"/>
    </source>
</evidence>
<keyword evidence="10" id="KW-0966">Cell projection</keyword>
<dbReference type="GO" id="GO:0005576">
    <property type="term" value="C:extracellular region"/>
    <property type="evidence" value="ECO:0007669"/>
    <property type="project" value="UniProtKB-SubCell"/>
</dbReference>
<protein>
    <recommendedName>
        <fullName evidence="4">Flagellar hook-associated protein 1</fullName>
    </recommendedName>
</protein>
<dbReference type="RefSeq" id="WP_142709914.1">
    <property type="nucleotide sequence ID" value="NZ_VIRS01000061.1"/>
</dbReference>
<evidence type="ECO:0000256" key="1">
    <source>
        <dbReference type="ARBA" id="ARBA00004365"/>
    </source>
</evidence>
<evidence type="ECO:0000256" key="2">
    <source>
        <dbReference type="ARBA" id="ARBA00004613"/>
    </source>
</evidence>
<keyword evidence="6" id="KW-0975">Bacterial flagellum</keyword>
<dbReference type="InterPro" id="IPR010930">
    <property type="entry name" value="Flg_bb/hook_C_dom"/>
</dbReference>
<evidence type="ECO:0000259" key="7">
    <source>
        <dbReference type="Pfam" id="PF00460"/>
    </source>
</evidence>
<evidence type="ECO:0000259" key="8">
    <source>
        <dbReference type="Pfam" id="PF06429"/>
    </source>
</evidence>
<keyword evidence="10" id="KW-0282">Flagellum</keyword>
<evidence type="ECO:0000256" key="6">
    <source>
        <dbReference type="ARBA" id="ARBA00023143"/>
    </source>
</evidence>
<dbReference type="Pfam" id="PF00460">
    <property type="entry name" value="Flg_bb_rod"/>
    <property type="match status" value="1"/>
</dbReference>
<dbReference type="InParanoid" id="A0A545AEH6"/>
<dbReference type="OrthoDB" id="9802553at2"/>
<dbReference type="InterPro" id="IPR002371">
    <property type="entry name" value="FlgK"/>
</dbReference>
<evidence type="ECO:0000259" key="9">
    <source>
        <dbReference type="Pfam" id="PF22638"/>
    </source>
</evidence>
<dbReference type="GO" id="GO:0044780">
    <property type="term" value="P:bacterial-type flagellum assembly"/>
    <property type="evidence" value="ECO:0007669"/>
    <property type="project" value="InterPro"/>
</dbReference>
<dbReference type="GO" id="GO:0005198">
    <property type="term" value="F:structural molecule activity"/>
    <property type="evidence" value="ECO:0007669"/>
    <property type="project" value="InterPro"/>
</dbReference>
<keyword evidence="10" id="KW-0969">Cilium</keyword>
<evidence type="ECO:0000313" key="11">
    <source>
        <dbReference type="Proteomes" id="UP000317982"/>
    </source>
</evidence>
<reference evidence="10 11" key="1">
    <citation type="submission" date="2019-07" db="EMBL/GenBank/DDBJ databases">
        <title>Cryptosporangium phraense sp. nov., isolated from plant litter.</title>
        <authorList>
            <person name="Suriyachadkun C."/>
        </authorList>
    </citation>
    <scope>NUCLEOTIDE SEQUENCE [LARGE SCALE GENOMIC DNA]</scope>
    <source>
        <strain evidence="10 11">A-T 5661</strain>
    </source>
</reference>
<organism evidence="10 11">
    <name type="scientific">Cryptosporangium phraense</name>
    <dbReference type="NCBI Taxonomy" id="2593070"/>
    <lineage>
        <taxon>Bacteria</taxon>
        <taxon>Bacillati</taxon>
        <taxon>Actinomycetota</taxon>
        <taxon>Actinomycetes</taxon>
        <taxon>Cryptosporangiales</taxon>
        <taxon>Cryptosporangiaceae</taxon>
        <taxon>Cryptosporangium</taxon>
    </lineage>
</organism>
<dbReference type="InterPro" id="IPR053927">
    <property type="entry name" value="FlgK_helical"/>
</dbReference>
<dbReference type="AlphaFoldDB" id="A0A545AEH6"/>
<evidence type="ECO:0000313" key="10">
    <source>
        <dbReference type="EMBL" id="TQS39670.1"/>
    </source>
</evidence>
<dbReference type="SUPFAM" id="SSF64518">
    <property type="entry name" value="Phase 1 flagellin"/>
    <property type="match status" value="1"/>
</dbReference>
<dbReference type="PANTHER" id="PTHR30033">
    <property type="entry name" value="FLAGELLAR HOOK-ASSOCIATED PROTEIN 1"/>
    <property type="match status" value="1"/>
</dbReference>
<dbReference type="InterPro" id="IPR001444">
    <property type="entry name" value="Flag_bb_rod_N"/>
</dbReference>
<dbReference type="PANTHER" id="PTHR30033:SF1">
    <property type="entry name" value="FLAGELLAR HOOK-ASSOCIATED PROTEIN 1"/>
    <property type="match status" value="1"/>
</dbReference>
<keyword evidence="11" id="KW-1185">Reference proteome</keyword>
<dbReference type="Pfam" id="PF22638">
    <property type="entry name" value="FlgK_D1"/>
    <property type="match status" value="1"/>
</dbReference>
<dbReference type="NCBIfam" id="TIGR02492">
    <property type="entry name" value="flgK_ends"/>
    <property type="match status" value="1"/>
</dbReference>
<dbReference type="GO" id="GO:0009424">
    <property type="term" value="C:bacterial-type flagellum hook"/>
    <property type="evidence" value="ECO:0007669"/>
    <property type="project" value="InterPro"/>
</dbReference>
<feature type="domain" description="Flagellar basal-body/hook protein C-terminal" evidence="8">
    <location>
        <begin position="418"/>
        <end position="456"/>
    </location>
</feature>
<dbReference type="EMBL" id="VIRS01000061">
    <property type="protein sequence ID" value="TQS39670.1"/>
    <property type="molecule type" value="Genomic_DNA"/>
</dbReference>
<dbReference type="Pfam" id="PF06429">
    <property type="entry name" value="Flg_bbr_C"/>
    <property type="match status" value="1"/>
</dbReference>
<keyword evidence="5" id="KW-0964">Secreted</keyword>
<name>A0A545AEH6_9ACTN</name>
<dbReference type="Proteomes" id="UP000317982">
    <property type="component" value="Unassembled WGS sequence"/>
</dbReference>
<evidence type="ECO:0000256" key="5">
    <source>
        <dbReference type="ARBA" id="ARBA00022525"/>
    </source>
</evidence>
<comment type="caution">
    <text evidence="10">The sequence shown here is derived from an EMBL/GenBank/DDBJ whole genome shotgun (WGS) entry which is preliminary data.</text>
</comment>